<gene>
    <name evidence="17" type="primary">LOC115209308</name>
</gene>
<dbReference type="GO" id="GO:0005912">
    <property type="term" value="C:adherens junction"/>
    <property type="evidence" value="ECO:0007669"/>
    <property type="project" value="UniProtKB-SubCell"/>
</dbReference>
<dbReference type="Proteomes" id="UP000515154">
    <property type="component" value="Linkage group LG3"/>
</dbReference>
<dbReference type="GO" id="GO:0005634">
    <property type="term" value="C:nucleus"/>
    <property type="evidence" value="ECO:0007669"/>
    <property type="project" value="UniProtKB-SubCell"/>
</dbReference>
<dbReference type="InterPro" id="IPR026858">
    <property type="entry name" value="Vezatin"/>
</dbReference>
<keyword evidence="7 14" id="KW-0812">Transmembrane</keyword>
<evidence type="ECO:0000256" key="8">
    <source>
        <dbReference type="ARBA" id="ARBA00022949"/>
    </source>
</evidence>
<dbReference type="GO" id="GO:0098609">
    <property type="term" value="P:cell-cell adhesion"/>
    <property type="evidence" value="ECO:0007669"/>
    <property type="project" value="InterPro"/>
</dbReference>
<protein>
    <recommendedName>
        <fullName evidence="5">Vezatin</fullName>
    </recommendedName>
</protein>
<evidence type="ECO:0000256" key="11">
    <source>
        <dbReference type="ARBA" id="ARBA00023136"/>
    </source>
</evidence>
<feature type="region of interest" description="Disordered" evidence="13">
    <location>
        <begin position="601"/>
        <end position="634"/>
    </location>
</feature>
<feature type="domain" description="Myosin-binding" evidence="15">
    <location>
        <begin position="181"/>
        <end position="430"/>
    </location>
</feature>
<dbReference type="KEGG" id="osn:115209308"/>
<feature type="compositionally biased region" description="Acidic residues" evidence="13">
    <location>
        <begin position="658"/>
        <end position="670"/>
    </location>
</feature>
<evidence type="ECO:0000256" key="2">
    <source>
        <dbReference type="ARBA" id="ARBA00004536"/>
    </source>
</evidence>
<comment type="subcellular location">
    <subcellularLocation>
        <location evidence="2">Cell junction</location>
        <location evidence="2">Adherens junction</location>
    </subcellularLocation>
    <subcellularLocation>
        <location evidence="3">Cell membrane</location>
        <topology evidence="3">Multi-pass membrane protein</topology>
    </subcellularLocation>
    <subcellularLocation>
        <location evidence="1">Nucleus</location>
    </subcellularLocation>
</comment>
<evidence type="ECO:0000256" key="14">
    <source>
        <dbReference type="SAM" id="Phobius"/>
    </source>
</evidence>
<dbReference type="PANTHER" id="PTHR15989:SF5">
    <property type="entry name" value="VEZATIN"/>
    <property type="match status" value="1"/>
</dbReference>
<dbReference type="AlphaFoldDB" id="A0A6P7S5H6"/>
<evidence type="ECO:0000256" key="9">
    <source>
        <dbReference type="ARBA" id="ARBA00022989"/>
    </source>
</evidence>
<keyword evidence="6" id="KW-1003">Cell membrane</keyword>
<dbReference type="Pfam" id="PF12632">
    <property type="entry name" value="Vezatin"/>
    <property type="match status" value="1"/>
</dbReference>
<evidence type="ECO:0000256" key="7">
    <source>
        <dbReference type="ARBA" id="ARBA00022692"/>
    </source>
</evidence>
<keyword evidence="9 14" id="KW-1133">Transmembrane helix</keyword>
<proteinExistence type="inferred from homology"/>
<evidence type="ECO:0000256" key="6">
    <source>
        <dbReference type="ARBA" id="ARBA00022475"/>
    </source>
</evidence>
<reference evidence="17" key="1">
    <citation type="submission" date="2025-08" db="UniProtKB">
        <authorList>
            <consortium name="RefSeq"/>
        </authorList>
    </citation>
    <scope>IDENTIFICATION</scope>
</reference>
<evidence type="ECO:0000313" key="17">
    <source>
        <dbReference type="RefSeq" id="XP_029633509.1"/>
    </source>
</evidence>
<dbReference type="RefSeq" id="XP_029633509.1">
    <property type="nucleotide sequence ID" value="XM_029777649.2"/>
</dbReference>
<feature type="region of interest" description="Disordered" evidence="13">
    <location>
        <begin position="746"/>
        <end position="784"/>
    </location>
</feature>
<feature type="transmembrane region" description="Helical" evidence="14">
    <location>
        <begin position="137"/>
        <end position="160"/>
    </location>
</feature>
<keyword evidence="12" id="KW-0539">Nucleus</keyword>
<feature type="compositionally biased region" description="Basic and acidic residues" evidence="13">
    <location>
        <begin position="906"/>
        <end position="928"/>
    </location>
</feature>
<evidence type="ECO:0000256" key="13">
    <source>
        <dbReference type="SAM" id="MobiDB-lite"/>
    </source>
</evidence>
<dbReference type="GO" id="GO:0017022">
    <property type="term" value="F:myosin binding"/>
    <property type="evidence" value="ECO:0007669"/>
    <property type="project" value="InterPro"/>
</dbReference>
<evidence type="ECO:0000313" key="16">
    <source>
        <dbReference type="Proteomes" id="UP000515154"/>
    </source>
</evidence>
<dbReference type="InterPro" id="IPR026859">
    <property type="entry name" value="Myosin-bd"/>
</dbReference>
<sequence>MATDDCDEDVIFENSALYKHLVDAGVTDIPVEKSTKSSEPKEDVEDESVAAFPPEKSDNVQTNMELLKQVFRKLREFSSFDLFIIQMYCHFNCQILHQVARNKSLEDDDKIFLENFIVETENVGKAWKIQTFILCCLYPIFIFLSLYLLCLYSPVAAILIMNPNICLFRVLVKFYILFLIVLSLWILWHILNLKHTASCIKALVQQIEESYLLFKKSLRLIQEVELVQRGFTLVSNQMTMKSGQSAYKYNRLCPELRKLVFITARSNMLFCRKSTNILLRIHPLVEEVDKASTYLAHIPLEDYGPSLQLSEDNNDNLSKLTDDFSVTALKAMMYLYNMQQSELLRRLALCFCINALPEDQKGTLNSSTNDLASCVKCSLESNYIKLKNSYEFHRSGFQEPDSKPFNAHDKKPCSPLSDLYMAVHSLDLHLQAALCRSSNLSSEFEKYFEINAENDISNNEQNECEITAKENQWYSHLQSIKAELEACRACYEIGLDKFEKMFKKQQEPTPKLNPKINTKEKDEKIICAEDINPVIVDEVFEGFTDENADDFDCKYVHLSVEEMEKQRKDMEESKRMMHELKSVIAVRAFDREKREDIAIKRQKQGLECQPPSGYSSEGDQSEDSLHSDSLQSDSLQSHVISAAEKDSMQESENLSDDLLGEDNLDLDDINMSESHGSTTTSDTGFSQVSWSKQISENSTDQDSEPFFLHQNQSSEIDCDMQLRNLIFSPLTRRTDCETDSLNNFSFPEDVSQNALHSDSPTSKIDSLDPNSQTPVMNQSTNIRDSDKFNSYQLNLQSDSHPYPSGSDNLNLDAVKIGEVENITSSEIPASDSNNSFFLHQEKEADPNLQGTNLAGLQDRLLARDESTFMFARNIAAQASARCKENLFLNIQTFGDSDSIEDDDSVDSDKEINDSLADDSKVENSQDSF</sequence>
<keyword evidence="11 14" id="KW-0472">Membrane</keyword>
<name>A0A6P7S5H6_9MOLL</name>
<evidence type="ECO:0000256" key="3">
    <source>
        <dbReference type="ARBA" id="ARBA00004651"/>
    </source>
</evidence>
<organism evidence="16 17">
    <name type="scientific">Octopus sinensis</name>
    <name type="common">East Asian common octopus</name>
    <dbReference type="NCBI Taxonomy" id="2607531"/>
    <lineage>
        <taxon>Eukaryota</taxon>
        <taxon>Metazoa</taxon>
        <taxon>Spiralia</taxon>
        <taxon>Lophotrochozoa</taxon>
        <taxon>Mollusca</taxon>
        <taxon>Cephalopoda</taxon>
        <taxon>Coleoidea</taxon>
        <taxon>Octopodiformes</taxon>
        <taxon>Octopoda</taxon>
        <taxon>Incirrata</taxon>
        <taxon>Octopodidae</taxon>
        <taxon>Octopus</taxon>
    </lineage>
</organism>
<keyword evidence="16" id="KW-1185">Reference proteome</keyword>
<feature type="region of interest" description="Disordered" evidence="13">
    <location>
        <begin position="894"/>
        <end position="928"/>
    </location>
</feature>
<evidence type="ECO:0000256" key="1">
    <source>
        <dbReference type="ARBA" id="ARBA00004123"/>
    </source>
</evidence>
<evidence type="ECO:0000256" key="10">
    <source>
        <dbReference type="ARBA" id="ARBA00023054"/>
    </source>
</evidence>
<dbReference type="GO" id="GO:0005886">
    <property type="term" value="C:plasma membrane"/>
    <property type="evidence" value="ECO:0007669"/>
    <property type="project" value="UniProtKB-SubCell"/>
</dbReference>
<keyword evidence="10" id="KW-0175">Coiled coil</keyword>
<comment type="similarity">
    <text evidence="4">Belongs to the vezatin family.</text>
</comment>
<keyword evidence="8" id="KW-0965">Cell junction</keyword>
<feature type="compositionally biased region" description="Polar residues" evidence="13">
    <location>
        <begin position="671"/>
        <end position="700"/>
    </location>
</feature>
<evidence type="ECO:0000256" key="5">
    <source>
        <dbReference type="ARBA" id="ARBA00018125"/>
    </source>
</evidence>
<feature type="region of interest" description="Disordered" evidence="13">
    <location>
        <begin position="658"/>
        <end position="705"/>
    </location>
</feature>
<evidence type="ECO:0000259" key="15">
    <source>
        <dbReference type="Pfam" id="PF12632"/>
    </source>
</evidence>
<feature type="transmembrane region" description="Helical" evidence="14">
    <location>
        <begin position="172"/>
        <end position="191"/>
    </location>
</feature>
<evidence type="ECO:0000256" key="4">
    <source>
        <dbReference type="ARBA" id="ARBA00007245"/>
    </source>
</evidence>
<evidence type="ECO:0000256" key="12">
    <source>
        <dbReference type="ARBA" id="ARBA00023242"/>
    </source>
</evidence>
<dbReference type="PANTHER" id="PTHR15989">
    <property type="entry name" value="VEZATIN"/>
    <property type="match status" value="1"/>
</dbReference>
<accession>A0A6P7S5H6</accession>